<accession>A0A813F2V3</accession>
<gene>
    <name evidence="1" type="ORF">PGLA1383_LOCUS25763</name>
</gene>
<protein>
    <submittedName>
        <fullName evidence="1">Uncharacterized protein</fullName>
    </submittedName>
</protein>
<proteinExistence type="predicted"/>
<comment type="caution">
    <text evidence="1">The sequence shown here is derived from an EMBL/GenBank/DDBJ whole genome shotgun (WGS) entry which is preliminary data.</text>
</comment>
<dbReference type="AlphaFoldDB" id="A0A813F2V3"/>
<name>A0A813F2V3_POLGL</name>
<sequence>MEEAIEVLCSRKTNRRTLASIGLNPSLEVSVEMRKAMMTSALASRQHFCCWQIAPSDNDARISLAKSGLLTCEDGSAEEVMSALRSLSAKSGGTNRKSYNAYIMDFLEITSSQDPSRRSRD</sequence>
<dbReference type="Proteomes" id="UP000654075">
    <property type="component" value="Unassembled WGS sequence"/>
</dbReference>
<evidence type="ECO:0000313" key="2">
    <source>
        <dbReference type="Proteomes" id="UP000654075"/>
    </source>
</evidence>
<keyword evidence="2" id="KW-1185">Reference proteome</keyword>
<organism evidence="1 2">
    <name type="scientific">Polarella glacialis</name>
    <name type="common">Dinoflagellate</name>
    <dbReference type="NCBI Taxonomy" id="89957"/>
    <lineage>
        <taxon>Eukaryota</taxon>
        <taxon>Sar</taxon>
        <taxon>Alveolata</taxon>
        <taxon>Dinophyceae</taxon>
        <taxon>Suessiales</taxon>
        <taxon>Suessiaceae</taxon>
        <taxon>Polarella</taxon>
    </lineage>
</organism>
<dbReference type="EMBL" id="CAJNNV010022163">
    <property type="protein sequence ID" value="CAE8607858.1"/>
    <property type="molecule type" value="Genomic_DNA"/>
</dbReference>
<evidence type="ECO:0000313" key="1">
    <source>
        <dbReference type="EMBL" id="CAE8607858.1"/>
    </source>
</evidence>
<reference evidence="1" key="1">
    <citation type="submission" date="2021-02" db="EMBL/GenBank/DDBJ databases">
        <authorList>
            <person name="Dougan E. K."/>
            <person name="Rhodes N."/>
            <person name="Thang M."/>
            <person name="Chan C."/>
        </authorList>
    </citation>
    <scope>NUCLEOTIDE SEQUENCE</scope>
</reference>